<dbReference type="InterPro" id="IPR032573">
    <property type="entry name" value="DUF4925"/>
</dbReference>
<reference evidence="2" key="2">
    <citation type="journal article" date="2018" name="Nature">
        <title>Human gut bacteria contain acquired interbacterial defence systems.</title>
        <authorList>
            <person name="Ross B.D."/>
            <person name="Verster A.J."/>
            <person name="Radey M.C."/>
            <person name="Schmidtke D.T."/>
            <person name="Pope C.E."/>
            <person name="Hoffman L.R."/>
            <person name="Hajjar A."/>
            <person name="Peterson S.B."/>
            <person name="Borenstein E."/>
            <person name="Mougous J."/>
        </authorList>
    </citation>
    <scope>NUCLEOTIDE SEQUENCE</scope>
    <source>
        <strain evidence="2">3725 D1 iv</strain>
    </source>
</reference>
<accession>A0A1Y4PNX5</accession>
<dbReference type="EMBL" id="CP041395">
    <property type="protein sequence ID" value="QDM09256.1"/>
    <property type="molecule type" value="Genomic_DNA"/>
</dbReference>
<evidence type="ECO:0000313" key="6">
    <source>
        <dbReference type="Proteomes" id="UP000460135"/>
    </source>
</evidence>
<dbReference type="EMBL" id="QRJR01000036">
    <property type="protein sequence ID" value="RHH40044.1"/>
    <property type="molecule type" value="Genomic_DNA"/>
</dbReference>
<dbReference type="Proteomes" id="UP000283329">
    <property type="component" value="Unassembled WGS sequence"/>
</dbReference>
<dbReference type="KEGG" id="boa:Bovatus_01851"/>
<dbReference type="Proteomes" id="UP000318823">
    <property type="component" value="Chromosome"/>
</dbReference>
<evidence type="ECO:0000313" key="1">
    <source>
        <dbReference type="EMBL" id="KAA3798124.1"/>
    </source>
</evidence>
<dbReference type="Pfam" id="PF16272">
    <property type="entry name" value="DUF4925"/>
    <property type="match status" value="1"/>
</dbReference>
<dbReference type="AlphaFoldDB" id="A0A1Y4PNX5"/>
<evidence type="ECO:0000313" key="4">
    <source>
        <dbReference type="Proteomes" id="UP000283329"/>
    </source>
</evidence>
<reference evidence="2" key="5">
    <citation type="submission" date="2019-07" db="EMBL/GenBank/DDBJ databases">
        <authorList>
            <person name="Ross B.D."/>
            <person name="Verster A.J."/>
            <person name="Radey M.C."/>
            <person name="Schmidtke D.T."/>
            <person name="Pope C.E."/>
            <person name="Hoffman L.R."/>
            <person name="Hajjar A."/>
            <person name="Peterson S.B."/>
            <person name="Borenstein E."/>
            <person name="Mougous J.D."/>
        </authorList>
    </citation>
    <scope>NUCLEOTIDE SEQUENCE</scope>
    <source>
        <strain evidence="2">3725 D1 iv</strain>
    </source>
</reference>
<evidence type="ECO:0000313" key="3">
    <source>
        <dbReference type="EMBL" id="RHH40044.1"/>
    </source>
</evidence>
<evidence type="ECO:0000313" key="5">
    <source>
        <dbReference type="Proteomes" id="UP000318823"/>
    </source>
</evidence>
<organism evidence="3 4">
    <name type="scientific">Bacteroides ovatus</name>
    <dbReference type="NCBI Taxonomy" id="28116"/>
    <lineage>
        <taxon>Bacteria</taxon>
        <taxon>Pseudomonadati</taxon>
        <taxon>Bacteroidota</taxon>
        <taxon>Bacteroidia</taxon>
        <taxon>Bacteroidales</taxon>
        <taxon>Bacteroidaceae</taxon>
        <taxon>Bacteroides</taxon>
    </lineage>
</organism>
<name>A0A1Y4PNX5_BACOV</name>
<dbReference type="RefSeq" id="WP_004301020.1">
    <property type="nucleotide sequence ID" value="NZ_BAABYJ010000001.1"/>
</dbReference>
<dbReference type="PROSITE" id="PS51257">
    <property type="entry name" value="PROKAR_LIPOPROTEIN"/>
    <property type="match status" value="1"/>
</dbReference>
<reference evidence="1 6" key="4">
    <citation type="journal article" date="2019" name="Nat. Med.">
        <title>A library of human gut bacterial isolates paired with longitudinal multiomics data enables mechanistic microbiome research.</title>
        <authorList>
            <person name="Poyet M."/>
            <person name="Groussin M."/>
            <person name="Gibbons S.M."/>
            <person name="Avila-Pacheco J."/>
            <person name="Jiang X."/>
            <person name="Kearney S.M."/>
            <person name="Perrotta A.R."/>
            <person name="Berdy B."/>
            <person name="Zhao S."/>
            <person name="Lieberman T.D."/>
            <person name="Swanson P.K."/>
            <person name="Smith M."/>
            <person name="Roesemann S."/>
            <person name="Alexander J.E."/>
            <person name="Rich S.A."/>
            <person name="Livny J."/>
            <person name="Vlamakis H."/>
            <person name="Clish C."/>
            <person name="Bullock K."/>
            <person name="Deik A."/>
            <person name="Scott J."/>
            <person name="Pierce K.A."/>
            <person name="Xavier R.J."/>
            <person name="Alm E.J."/>
        </authorList>
    </citation>
    <scope>NUCLEOTIDE SEQUENCE [LARGE SCALE GENOMIC DNA]</scope>
    <source>
        <strain evidence="1 6">BIOML-A183</strain>
    </source>
</reference>
<evidence type="ECO:0000313" key="2">
    <source>
        <dbReference type="EMBL" id="QDM09256.1"/>
    </source>
</evidence>
<dbReference type="Proteomes" id="UP000460135">
    <property type="component" value="Unassembled WGS sequence"/>
</dbReference>
<reference evidence="5" key="1">
    <citation type="journal article" date="2018" name="J. Anim. Genet.">
        <title>Acquired interbacterial defense systems protect against interspecies antagonism in the human gut microbiome.</title>
        <authorList>
            <person name="Ross B.D."/>
            <person name="Verster A.J."/>
            <person name="Radey M.C."/>
            <person name="Schmidtke D.T."/>
            <person name="Pope C.E."/>
            <person name="Hoffman L.R."/>
            <person name="Hajjar A."/>
            <person name="Peterson S.B."/>
            <person name="Borenstein E."/>
            <person name="Mougous J."/>
        </authorList>
    </citation>
    <scope>NUCLEOTIDE SEQUENCE [LARGE SCALE GENOMIC DNA]</scope>
    <source>
        <strain evidence="5">3725 D1 iv</strain>
    </source>
</reference>
<proteinExistence type="predicted"/>
<gene>
    <name evidence="3" type="ORF">DW206_23230</name>
    <name evidence="2" type="ORF">DYI28_11330</name>
    <name evidence="1" type="ORF">F3F51_26540</name>
</gene>
<reference evidence="3 4" key="3">
    <citation type="submission" date="2018-08" db="EMBL/GenBank/DDBJ databases">
        <title>A genome reference for cultivated species of the human gut microbiota.</title>
        <authorList>
            <person name="Zou Y."/>
            <person name="Xue W."/>
            <person name="Luo G."/>
        </authorList>
    </citation>
    <scope>NUCLEOTIDE SEQUENCE [LARGE SCALE GENOMIC DNA]</scope>
    <source>
        <strain evidence="3 4">AM17-48</strain>
    </source>
</reference>
<protein>
    <submittedName>
        <fullName evidence="3">DUF4925 domain-containing protein</fullName>
    </submittedName>
</protein>
<dbReference type="EMBL" id="VWLX01000030">
    <property type="protein sequence ID" value="KAA3798124.1"/>
    <property type="molecule type" value="Genomic_DNA"/>
</dbReference>
<sequence>MNMKEIKNMKKLSILFISSLIGTAGLMTSCSEDYPGPDPVDVTANYSNKYLSKSNLTLTYDGDEMTGKAVDFSTVKGETANVTFYNVFPGEETLKLTDIPISGDANGYSFSGNGTGNLTGSTFNYSGRVENGQLTVNLTNIKMVNSAQMANTYALSDIIYGRGKDMIRNSDTGLYEWGESDGKMIAAPLYVDMDIELSSDGSFLYAVMTGLVKGMGGYLLAQLLDNVTLQPNGYITANYTTDEMMLGEQKFSEINMEDPESMNKVATFVMYKLFLPYPMGGFQQQDIINATEGVNRIYAPSPKGLAYWYMKNDHFYLKLDLPAIIIQVMKSQGKSIDQNLMALLTDAILNSDPVQLKNILSTISGQLDNSILSMLAGLDNATFQMLFGWIKEGIPMQMEKKDGHTYLYVTKDALTPFIPFLPSLEPLMAGIPNFGPMLFDSYIMPLYKGWSTITKLHIGIDLTVNN</sequence>